<feature type="region of interest" description="Disordered" evidence="6">
    <location>
        <begin position="322"/>
        <end position="343"/>
    </location>
</feature>
<evidence type="ECO:0000259" key="8">
    <source>
        <dbReference type="Pfam" id="PF25917"/>
    </source>
</evidence>
<dbReference type="Pfam" id="PF25944">
    <property type="entry name" value="Beta-barrel_RND"/>
    <property type="match status" value="1"/>
</dbReference>
<comment type="caution">
    <text evidence="11">The sequence shown here is derived from an EMBL/GenBank/DDBJ whole genome shotgun (WGS) entry which is preliminary data.</text>
</comment>
<feature type="transmembrane region" description="Helical" evidence="7">
    <location>
        <begin position="12"/>
        <end position="33"/>
    </location>
</feature>
<dbReference type="GO" id="GO:0030313">
    <property type="term" value="C:cell envelope"/>
    <property type="evidence" value="ECO:0007669"/>
    <property type="project" value="UniProtKB-SubCell"/>
</dbReference>
<comment type="subcellular location">
    <subcellularLocation>
        <location evidence="1">Cell membrane</location>
    </subcellularLocation>
</comment>
<feature type="domain" description="Multidrug resistance protein MdtA-like barrel-sandwich hybrid" evidence="8">
    <location>
        <begin position="69"/>
        <end position="221"/>
    </location>
</feature>
<dbReference type="GO" id="GO:1990961">
    <property type="term" value="P:xenobiotic detoxification by transmembrane export across the plasma membrane"/>
    <property type="evidence" value="ECO:0007669"/>
    <property type="project" value="InterPro"/>
</dbReference>
<proteinExistence type="inferred from homology"/>
<gene>
    <name evidence="11" type="ORF">ICT70_11000</name>
</gene>
<evidence type="ECO:0000256" key="6">
    <source>
        <dbReference type="SAM" id="MobiDB-lite"/>
    </source>
</evidence>
<dbReference type="InterPro" id="IPR058625">
    <property type="entry name" value="MdtA-like_BSH"/>
</dbReference>
<dbReference type="NCBIfam" id="TIGR01730">
    <property type="entry name" value="RND_mfp"/>
    <property type="match status" value="1"/>
</dbReference>
<evidence type="ECO:0000256" key="3">
    <source>
        <dbReference type="ARBA" id="ARBA00022448"/>
    </source>
</evidence>
<dbReference type="GO" id="GO:1990281">
    <property type="term" value="C:efflux pump complex"/>
    <property type="evidence" value="ECO:0007669"/>
    <property type="project" value="TreeGrafter"/>
</dbReference>
<dbReference type="RefSeq" id="WP_191156544.1">
    <property type="nucleotide sequence ID" value="NZ_JACWUN010000012.1"/>
</dbReference>
<protein>
    <submittedName>
        <fullName evidence="11">Efflux RND transporter periplasmic adaptor subunit</fullName>
    </submittedName>
</protein>
<evidence type="ECO:0000259" key="10">
    <source>
        <dbReference type="Pfam" id="PF25967"/>
    </source>
</evidence>
<feature type="region of interest" description="Disordered" evidence="6">
    <location>
        <begin position="379"/>
        <end position="400"/>
    </location>
</feature>
<dbReference type="GO" id="GO:1990195">
    <property type="term" value="C:macrolide transmembrane transporter complex"/>
    <property type="evidence" value="ECO:0007669"/>
    <property type="project" value="InterPro"/>
</dbReference>
<dbReference type="PANTHER" id="PTHR30469:SF33">
    <property type="entry name" value="SLR1207 PROTEIN"/>
    <property type="match status" value="1"/>
</dbReference>
<keyword evidence="4 5" id="KW-0175">Coiled coil</keyword>
<dbReference type="GO" id="GO:0019898">
    <property type="term" value="C:extrinsic component of membrane"/>
    <property type="evidence" value="ECO:0007669"/>
    <property type="project" value="InterPro"/>
</dbReference>
<dbReference type="PANTHER" id="PTHR30469">
    <property type="entry name" value="MULTIDRUG RESISTANCE PROTEIN MDTA"/>
    <property type="match status" value="1"/>
</dbReference>
<evidence type="ECO:0000256" key="4">
    <source>
        <dbReference type="ARBA" id="ARBA00023054"/>
    </source>
</evidence>
<feature type="coiled-coil region" evidence="5">
    <location>
        <begin position="153"/>
        <end position="180"/>
    </location>
</feature>
<evidence type="ECO:0000256" key="1">
    <source>
        <dbReference type="ARBA" id="ARBA00004236"/>
    </source>
</evidence>
<evidence type="ECO:0000256" key="5">
    <source>
        <dbReference type="SAM" id="Coils"/>
    </source>
</evidence>
<dbReference type="SUPFAM" id="SSF111369">
    <property type="entry name" value="HlyD-like secretion proteins"/>
    <property type="match status" value="1"/>
</dbReference>
<reference evidence="11" key="1">
    <citation type="submission" date="2020-09" db="EMBL/GenBank/DDBJ databases">
        <title>Pelobacter alkaliphilus sp. nov., a novel anaerobic arsenate-reducing bacterium from terrestrial mud volcano.</title>
        <authorList>
            <person name="Khomyakova M.A."/>
            <person name="Merkel A.Y."/>
            <person name="Slobodkin A.I."/>
        </authorList>
    </citation>
    <scope>NUCLEOTIDE SEQUENCE</scope>
    <source>
        <strain evidence="11">M08fum</strain>
    </source>
</reference>
<dbReference type="EMBL" id="JACWUN010000012">
    <property type="protein sequence ID" value="MBD1401202.1"/>
    <property type="molecule type" value="Genomic_DNA"/>
</dbReference>
<dbReference type="GO" id="GO:0015562">
    <property type="term" value="F:efflux transmembrane transporter activity"/>
    <property type="evidence" value="ECO:0007669"/>
    <property type="project" value="TreeGrafter"/>
</dbReference>
<comment type="similarity">
    <text evidence="2">Belongs to the membrane fusion protein (MFP) (TC 8.A.1) family.</text>
</comment>
<dbReference type="Gene3D" id="2.40.30.170">
    <property type="match status" value="1"/>
</dbReference>
<dbReference type="Gene3D" id="2.40.50.100">
    <property type="match status" value="1"/>
</dbReference>
<evidence type="ECO:0000313" key="12">
    <source>
        <dbReference type="Proteomes" id="UP000632828"/>
    </source>
</evidence>
<dbReference type="Proteomes" id="UP000632828">
    <property type="component" value="Unassembled WGS sequence"/>
</dbReference>
<evidence type="ECO:0000256" key="7">
    <source>
        <dbReference type="SAM" id="Phobius"/>
    </source>
</evidence>
<evidence type="ECO:0000259" key="9">
    <source>
        <dbReference type="Pfam" id="PF25944"/>
    </source>
</evidence>
<sequence length="400" mass="43970">MRIPGSNQHGRFLLPVVIVLLLISAVAGGWYYLATQKDKPALPTFATVQRGSIEDLVTATGVLQPRDYVDVGAQVSGQLHRIHVEVGDQINRGDLLAEIDPTLFMAKVDAGRAQLRYQRALLADRQTQLELARIQHQRQQNLLAAQATTEENAQNTAAAYQSAKAQIEMLMAQIEQNESSLRADEANLSYAQIYAPMDGTVVSISARQGQTINATQQAPVLMQIADLATMTVKTRVSEADISRLQIGMEAYFTTLGGRNQRWYGTLYRIEPTPTVENNVVLYSALFDVDNRDRKLLPQMTAQVFFVIAAAEDTLLLPVSALTDQRPPQSPAPDNGTPATVMVPDQNANPVERRIRVGISNRIQVQILEGLNEGDQVVTSMADGSGQRTNPARPPMGMRMR</sequence>
<accession>A0A8J6QZC4</accession>
<feature type="domain" description="Multidrug resistance protein MdtA-like beta-barrel" evidence="9">
    <location>
        <begin position="229"/>
        <end position="303"/>
    </location>
</feature>
<evidence type="ECO:0000313" key="11">
    <source>
        <dbReference type="EMBL" id="MBD1401202.1"/>
    </source>
</evidence>
<dbReference type="InterPro" id="IPR030190">
    <property type="entry name" value="MacA_alpha-hairpin_sf"/>
</dbReference>
<dbReference type="InterPro" id="IPR058626">
    <property type="entry name" value="MdtA-like_b-barrel"/>
</dbReference>
<keyword evidence="7" id="KW-1133">Transmembrane helix</keyword>
<dbReference type="Pfam" id="PF25967">
    <property type="entry name" value="RND-MFP_C"/>
    <property type="match status" value="1"/>
</dbReference>
<dbReference type="Gene3D" id="6.10.140.1990">
    <property type="match status" value="1"/>
</dbReference>
<organism evidence="11 12">
    <name type="scientific">Pelovirga terrestris</name>
    <dbReference type="NCBI Taxonomy" id="2771352"/>
    <lineage>
        <taxon>Bacteria</taxon>
        <taxon>Pseudomonadati</taxon>
        <taxon>Thermodesulfobacteriota</taxon>
        <taxon>Desulfuromonadia</taxon>
        <taxon>Geobacterales</taxon>
        <taxon>Geobacteraceae</taxon>
        <taxon>Pelovirga</taxon>
    </lineage>
</organism>
<name>A0A8J6QZC4_9BACT</name>
<dbReference type="InterPro" id="IPR006143">
    <property type="entry name" value="RND_pump_MFP"/>
</dbReference>
<feature type="domain" description="Multidrug resistance protein MdtA-like C-terminal permuted SH3" evidence="10">
    <location>
        <begin position="334"/>
        <end position="382"/>
    </location>
</feature>
<evidence type="ECO:0000256" key="2">
    <source>
        <dbReference type="ARBA" id="ARBA00009477"/>
    </source>
</evidence>
<dbReference type="Gene3D" id="2.40.420.20">
    <property type="match status" value="1"/>
</dbReference>
<keyword evidence="12" id="KW-1185">Reference proteome</keyword>
<dbReference type="InterPro" id="IPR058627">
    <property type="entry name" value="MdtA-like_C"/>
</dbReference>
<dbReference type="Pfam" id="PF25917">
    <property type="entry name" value="BSH_RND"/>
    <property type="match status" value="1"/>
</dbReference>
<keyword evidence="7" id="KW-0472">Membrane</keyword>
<dbReference type="AlphaFoldDB" id="A0A8J6QZC4"/>
<keyword evidence="3" id="KW-0813">Transport</keyword>
<keyword evidence="7" id="KW-0812">Transmembrane</keyword>